<feature type="region of interest" description="Disordered" evidence="5">
    <location>
        <begin position="1"/>
        <end position="37"/>
    </location>
</feature>
<evidence type="ECO:0000256" key="5">
    <source>
        <dbReference type="SAM" id="MobiDB-lite"/>
    </source>
</evidence>
<evidence type="ECO:0000313" key="8">
    <source>
        <dbReference type="Proteomes" id="UP001470230"/>
    </source>
</evidence>
<keyword evidence="3 4" id="KW-0862">Zinc</keyword>
<organism evidence="7 8">
    <name type="scientific">Tritrichomonas musculus</name>
    <dbReference type="NCBI Taxonomy" id="1915356"/>
    <lineage>
        <taxon>Eukaryota</taxon>
        <taxon>Metamonada</taxon>
        <taxon>Parabasalia</taxon>
        <taxon>Tritrichomonadida</taxon>
        <taxon>Tritrichomonadidae</taxon>
        <taxon>Tritrichomonas</taxon>
    </lineage>
</organism>
<dbReference type="InterPro" id="IPR000571">
    <property type="entry name" value="Znf_CCCH"/>
</dbReference>
<comment type="caution">
    <text evidence="7">The sequence shown here is derived from an EMBL/GenBank/DDBJ whole genome shotgun (WGS) entry which is preliminary data.</text>
</comment>
<keyword evidence="2 4" id="KW-0863">Zinc-finger</keyword>
<reference evidence="7 8" key="1">
    <citation type="submission" date="2024-04" db="EMBL/GenBank/DDBJ databases">
        <title>Tritrichomonas musculus Genome.</title>
        <authorList>
            <person name="Alves-Ferreira E."/>
            <person name="Grigg M."/>
            <person name="Lorenzi H."/>
            <person name="Galac M."/>
        </authorList>
    </citation>
    <scope>NUCLEOTIDE SEQUENCE [LARGE SCALE GENOMIC DNA]</scope>
    <source>
        <strain evidence="7 8">EAF2021</strain>
    </source>
</reference>
<keyword evidence="8" id="KW-1185">Reference proteome</keyword>
<feature type="domain" description="C3H1-type" evidence="6">
    <location>
        <begin position="38"/>
        <end position="65"/>
    </location>
</feature>
<feature type="zinc finger region" description="C3H1-type" evidence="4">
    <location>
        <begin position="38"/>
        <end position="65"/>
    </location>
</feature>
<evidence type="ECO:0000313" key="7">
    <source>
        <dbReference type="EMBL" id="KAK8900497.1"/>
    </source>
</evidence>
<protein>
    <recommendedName>
        <fullName evidence="6">C3H1-type domain-containing protein</fullName>
    </recommendedName>
</protein>
<sequence length="429" mass="48426">MKRGGGGNYKSQNRKPPHTPDPRSFRAPPGEEANETVKLHQKPCKFWKFGKCNWGWGCRFLHGNTLADDPRRPEYRGPAIDFTQFPRPMATSPISQLSHTDDQSRIKQIRNPLVEIVVSGNQGFALASVIKDICLRNFIDVLYFKATTENPFPIMTSEAAKEKISSKSSDFIIFIDFNVIILYPDSVSVTQQNISDVIHRRWDIMNNNLSLDQIELLSMTDIEAIITKLTSLENIATTVGEFQDETSNIISSLSLENCRTTQQQLVAFRKKLTIFFGRLNLANSIIADMPLYATMTPIKGSIVPSFVPSASGLSPPMQRVLSYTIGVYLTQIHVCTYHINKLLNEFVVTTSCFPTVASTSISIHPTPLCALPIEAIFHDDIQRYNIEYGRRLEPDVNVDVRTPYYINFRDTDGTDPFNHYFQGFGPGKM</sequence>
<name>A0ABR2LC81_9EUKA</name>
<evidence type="ECO:0000256" key="3">
    <source>
        <dbReference type="ARBA" id="ARBA00022833"/>
    </source>
</evidence>
<evidence type="ECO:0000256" key="4">
    <source>
        <dbReference type="PROSITE-ProRule" id="PRU00723"/>
    </source>
</evidence>
<keyword evidence="1 4" id="KW-0479">Metal-binding</keyword>
<evidence type="ECO:0000256" key="2">
    <source>
        <dbReference type="ARBA" id="ARBA00022771"/>
    </source>
</evidence>
<evidence type="ECO:0000256" key="1">
    <source>
        <dbReference type="ARBA" id="ARBA00022723"/>
    </source>
</evidence>
<dbReference type="Gene3D" id="4.10.1000.10">
    <property type="entry name" value="Zinc finger, CCCH-type"/>
    <property type="match status" value="1"/>
</dbReference>
<gene>
    <name evidence="7" type="ORF">M9Y10_002824</name>
</gene>
<dbReference type="Proteomes" id="UP001470230">
    <property type="component" value="Unassembled WGS sequence"/>
</dbReference>
<proteinExistence type="predicted"/>
<accession>A0ABR2LC81</accession>
<dbReference type="PROSITE" id="PS50103">
    <property type="entry name" value="ZF_C3H1"/>
    <property type="match status" value="1"/>
</dbReference>
<evidence type="ECO:0000259" key="6">
    <source>
        <dbReference type="PROSITE" id="PS50103"/>
    </source>
</evidence>
<dbReference type="SUPFAM" id="SSF90229">
    <property type="entry name" value="CCCH zinc finger"/>
    <property type="match status" value="1"/>
</dbReference>
<dbReference type="EMBL" id="JAPFFF010000001">
    <property type="protein sequence ID" value="KAK8900497.1"/>
    <property type="molecule type" value="Genomic_DNA"/>
</dbReference>
<dbReference type="InterPro" id="IPR036855">
    <property type="entry name" value="Znf_CCCH_sf"/>
</dbReference>